<dbReference type="OrthoDB" id="156228at2"/>
<dbReference type="InParanoid" id="A0A3N1HKN6"/>
<dbReference type="RefSeq" id="WP_123380279.1">
    <property type="nucleotide sequence ID" value="NZ_RJKN01000005.1"/>
</dbReference>
<accession>A0A3N1HKN6</accession>
<reference evidence="1 2" key="1">
    <citation type="journal article" date="2015" name="Stand. Genomic Sci.">
        <title>Genomic Encyclopedia of Bacterial and Archaeal Type Strains, Phase III: the genomes of soil and plant-associated and newly described type strains.</title>
        <authorList>
            <person name="Whitman W.B."/>
            <person name="Woyke T."/>
            <person name="Klenk H.P."/>
            <person name="Zhou Y."/>
            <person name="Lilburn T.G."/>
            <person name="Beck B.J."/>
            <person name="De Vos P."/>
            <person name="Vandamme P."/>
            <person name="Eisen J.A."/>
            <person name="Garrity G."/>
            <person name="Hugenholtz P."/>
            <person name="Kyrpides N.C."/>
        </authorList>
    </citation>
    <scope>NUCLEOTIDE SEQUENCE [LARGE SCALE GENOMIC DNA]</scope>
    <source>
        <strain evidence="1 2">CECT 7306</strain>
    </source>
</reference>
<evidence type="ECO:0000313" key="1">
    <source>
        <dbReference type="EMBL" id="ROP42902.1"/>
    </source>
</evidence>
<organism evidence="1 2">
    <name type="scientific">Pseudokineococcus lusitanus</name>
    <dbReference type="NCBI Taxonomy" id="763993"/>
    <lineage>
        <taxon>Bacteria</taxon>
        <taxon>Bacillati</taxon>
        <taxon>Actinomycetota</taxon>
        <taxon>Actinomycetes</taxon>
        <taxon>Kineosporiales</taxon>
        <taxon>Kineosporiaceae</taxon>
        <taxon>Pseudokineococcus</taxon>
    </lineage>
</organism>
<name>A0A3N1HKN6_9ACTN</name>
<dbReference type="AlphaFoldDB" id="A0A3N1HKN6"/>
<dbReference type="Gene3D" id="3.40.50.150">
    <property type="entry name" value="Vaccinia Virus protein VP39"/>
    <property type="match status" value="1"/>
</dbReference>
<evidence type="ECO:0008006" key="3">
    <source>
        <dbReference type="Google" id="ProtNLM"/>
    </source>
</evidence>
<sequence length="302" mass="31919">MSDGSVERALGALVVGDVDGARREVSRGGTPLARALAEHLRDDGHGSVYDQPAAFEAFIRGGGNVGLYAAVSAALADLYDRHRPTSVLDVGCGDGTALLPALAAASHHPGRLDLLEPSAPLLDAALREVGRWQDAAGSGTQVTSRPTTAQVLAADLAAGTGEDATWDVLQSTFALHTVEHGPRTEVLRRLRPRVDRLAVVEFDVPDVAVGSPEHVRFLARTYEQGLAEYTDDRDLVAQGFLLPVLTGQLRPGAVRATFEQPAGAWTRQLEDAGWADVAVRPLHDYWSSPAFLLTARGGAGAV</sequence>
<dbReference type="InterPro" id="IPR029063">
    <property type="entry name" value="SAM-dependent_MTases_sf"/>
</dbReference>
<gene>
    <name evidence="1" type="ORF">EDC03_2191</name>
</gene>
<dbReference type="SUPFAM" id="SSF53335">
    <property type="entry name" value="S-adenosyl-L-methionine-dependent methyltransferases"/>
    <property type="match status" value="1"/>
</dbReference>
<dbReference type="Proteomes" id="UP000276232">
    <property type="component" value="Unassembled WGS sequence"/>
</dbReference>
<protein>
    <recommendedName>
        <fullName evidence="3">Methyltransferase family protein</fullName>
    </recommendedName>
</protein>
<comment type="caution">
    <text evidence="1">The sequence shown here is derived from an EMBL/GenBank/DDBJ whole genome shotgun (WGS) entry which is preliminary data.</text>
</comment>
<keyword evidence="2" id="KW-1185">Reference proteome</keyword>
<evidence type="ECO:0000313" key="2">
    <source>
        <dbReference type="Proteomes" id="UP000276232"/>
    </source>
</evidence>
<proteinExistence type="predicted"/>
<dbReference type="EMBL" id="RJKN01000005">
    <property type="protein sequence ID" value="ROP42902.1"/>
    <property type="molecule type" value="Genomic_DNA"/>
</dbReference>